<name>A0A9P5U5F3_9AGAR</name>
<evidence type="ECO:0000313" key="2">
    <source>
        <dbReference type="EMBL" id="KAF9066916.1"/>
    </source>
</evidence>
<organism evidence="2 3">
    <name type="scientific">Rhodocollybia butyracea</name>
    <dbReference type="NCBI Taxonomy" id="206335"/>
    <lineage>
        <taxon>Eukaryota</taxon>
        <taxon>Fungi</taxon>
        <taxon>Dikarya</taxon>
        <taxon>Basidiomycota</taxon>
        <taxon>Agaricomycotina</taxon>
        <taxon>Agaricomycetes</taxon>
        <taxon>Agaricomycetidae</taxon>
        <taxon>Agaricales</taxon>
        <taxon>Marasmiineae</taxon>
        <taxon>Omphalotaceae</taxon>
        <taxon>Rhodocollybia</taxon>
    </lineage>
</organism>
<keyword evidence="1" id="KW-0732">Signal</keyword>
<dbReference type="EMBL" id="JADNRY010000080">
    <property type="protein sequence ID" value="KAF9066916.1"/>
    <property type="molecule type" value="Genomic_DNA"/>
</dbReference>
<evidence type="ECO:0000313" key="3">
    <source>
        <dbReference type="Proteomes" id="UP000772434"/>
    </source>
</evidence>
<evidence type="ECO:0000256" key="1">
    <source>
        <dbReference type="SAM" id="SignalP"/>
    </source>
</evidence>
<keyword evidence="3" id="KW-1185">Reference proteome</keyword>
<accession>A0A9P5U5F3</accession>
<dbReference type="Proteomes" id="UP000772434">
    <property type="component" value="Unassembled WGS sequence"/>
</dbReference>
<gene>
    <name evidence="2" type="ORF">BDP27DRAFT_1449375</name>
</gene>
<comment type="caution">
    <text evidence="2">The sequence shown here is derived from an EMBL/GenBank/DDBJ whole genome shotgun (WGS) entry which is preliminary data.</text>
</comment>
<protein>
    <submittedName>
        <fullName evidence="2">Uncharacterized protein</fullName>
    </submittedName>
</protein>
<proteinExistence type="predicted"/>
<dbReference type="OrthoDB" id="3045413at2759"/>
<feature type="chain" id="PRO_5040406918" evidence="1">
    <location>
        <begin position="20"/>
        <end position="82"/>
    </location>
</feature>
<sequence length="82" mass="8608">MRSSIFLTTLALVLVAVQASPLASVFYGVAGDVDIETRDSKGYDITGGDVEKRDSKGYDITGGDVAKRDSKGYGITGGESEE</sequence>
<feature type="signal peptide" evidence="1">
    <location>
        <begin position="1"/>
        <end position="19"/>
    </location>
</feature>
<reference evidence="2" key="1">
    <citation type="submission" date="2020-11" db="EMBL/GenBank/DDBJ databases">
        <authorList>
            <consortium name="DOE Joint Genome Institute"/>
            <person name="Ahrendt S."/>
            <person name="Riley R."/>
            <person name="Andreopoulos W."/>
            <person name="Labutti K."/>
            <person name="Pangilinan J."/>
            <person name="Ruiz-Duenas F.J."/>
            <person name="Barrasa J.M."/>
            <person name="Sanchez-Garcia M."/>
            <person name="Camarero S."/>
            <person name="Miyauchi S."/>
            <person name="Serrano A."/>
            <person name="Linde D."/>
            <person name="Babiker R."/>
            <person name="Drula E."/>
            <person name="Ayuso-Fernandez I."/>
            <person name="Pacheco R."/>
            <person name="Padilla G."/>
            <person name="Ferreira P."/>
            <person name="Barriuso J."/>
            <person name="Kellner H."/>
            <person name="Castanera R."/>
            <person name="Alfaro M."/>
            <person name="Ramirez L."/>
            <person name="Pisabarro A.G."/>
            <person name="Kuo A."/>
            <person name="Tritt A."/>
            <person name="Lipzen A."/>
            <person name="He G."/>
            <person name="Yan M."/>
            <person name="Ng V."/>
            <person name="Cullen D."/>
            <person name="Martin F."/>
            <person name="Rosso M.-N."/>
            <person name="Henrissat B."/>
            <person name="Hibbett D."/>
            <person name="Martinez A.T."/>
            <person name="Grigoriev I.V."/>
        </authorList>
    </citation>
    <scope>NUCLEOTIDE SEQUENCE</scope>
    <source>
        <strain evidence="2">AH 40177</strain>
    </source>
</reference>
<dbReference type="AlphaFoldDB" id="A0A9P5U5F3"/>